<reference evidence="9 10" key="1">
    <citation type="journal article" date="2013" name="Environ. Microbiol.">
        <title>Genome analysis of Chitinivibrio alkaliphilus gen. nov., sp. nov., a novel extremely haloalkaliphilic anaerobic chitinolytic bacterium from the candidate phylum Termite Group 3.</title>
        <authorList>
            <person name="Sorokin D.Y."/>
            <person name="Gumerov V.M."/>
            <person name="Rakitin A.L."/>
            <person name="Beletsky A.V."/>
            <person name="Damste J.S."/>
            <person name="Muyzer G."/>
            <person name="Mardanov A.V."/>
            <person name="Ravin N.V."/>
        </authorList>
    </citation>
    <scope>NUCLEOTIDE SEQUENCE [LARGE SCALE GENOMIC DNA]</scope>
    <source>
        <strain evidence="9 10">ACht1</strain>
    </source>
</reference>
<dbReference type="PROSITE" id="PS51710">
    <property type="entry name" value="G_OBG"/>
    <property type="match status" value="1"/>
</dbReference>
<dbReference type="STRING" id="1313304.CALK_0783"/>
<dbReference type="OrthoDB" id="9807318at2"/>
<evidence type="ECO:0000313" key="10">
    <source>
        <dbReference type="Proteomes" id="UP000017148"/>
    </source>
</evidence>
<dbReference type="HAMAP" id="MF_00944">
    <property type="entry name" value="YchF_OLA1_ATPase"/>
    <property type="match status" value="1"/>
</dbReference>
<dbReference type="GO" id="GO:0005524">
    <property type="term" value="F:ATP binding"/>
    <property type="evidence" value="ECO:0007669"/>
    <property type="project" value="UniProtKB-UniRule"/>
</dbReference>
<dbReference type="InterPro" id="IPR041706">
    <property type="entry name" value="YchF_N"/>
</dbReference>
<evidence type="ECO:0000256" key="2">
    <source>
        <dbReference type="ARBA" id="ARBA00022723"/>
    </source>
</evidence>
<dbReference type="RefSeq" id="WP_022636299.1">
    <property type="nucleotide sequence ID" value="NZ_ASJR01000005.1"/>
</dbReference>
<name>U7D8N9_9BACT</name>
<feature type="binding site" evidence="6">
    <location>
        <begin position="12"/>
        <end position="17"/>
    </location>
    <ligand>
        <name>ATP</name>
        <dbReference type="ChEBI" id="CHEBI:30616"/>
    </ligand>
</feature>
<dbReference type="InterPro" id="IPR013029">
    <property type="entry name" value="YchF_C"/>
</dbReference>
<keyword evidence="2" id="KW-0479">Metal-binding</keyword>
<dbReference type="SUPFAM" id="SSF81271">
    <property type="entry name" value="TGS-like"/>
    <property type="match status" value="1"/>
</dbReference>
<accession>U7D8N9</accession>
<dbReference type="InterPro" id="IPR012676">
    <property type="entry name" value="TGS-like"/>
</dbReference>
<dbReference type="InterPro" id="IPR023192">
    <property type="entry name" value="TGS-like_dom_sf"/>
</dbReference>
<dbReference type="InterPro" id="IPR004396">
    <property type="entry name" value="ATPase_YchF/OLA1"/>
</dbReference>
<evidence type="ECO:0000259" key="7">
    <source>
        <dbReference type="PROSITE" id="PS51710"/>
    </source>
</evidence>
<dbReference type="InterPro" id="IPR012675">
    <property type="entry name" value="Beta-grasp_dom_sf"/>
</dbReference>
<feature type="domain" description="TGS" evidence="8">
    <location>
        <begin position="278"/>
        <end position="361"/>
    </location>
</feature>
<dbReference type="Gene3D" id="1.10.150.300">
    <property type="entry name" value="TGS-like domain"/>
    <property type="match status" value="1"/>
</dbReference>
<dbReference type="InterPro" id="IPR027417">
    <property type="entry name" value="P-loop_NTPase"/>
</dbReference>
<dbReference type="Proteomes" id="UP000017148">
    <property type="component" value="Unassembled WGS sequence"/>
</dbReference>
<dbReference type="AlphaFoldDB" id="U7D8N9"/>
<dbReference type="EMBL" id="ASJR01000005">
    <property type="protein sequence ID" value="ERP38764.1"/>
    <property type="molecule type" value="Genomic_DNA"/>
</dbReference>
<comment type="cofactor">
    <cofactor evidence="1">
        <name>Mg(2+)</name>
        <dbReference type="ChEBI" id="CHEBI:18420"/>
    </cofactor>
</comment>
<dbReference type="NCBIfam" id="TIGR00092">
    <property type="entry name" value="redox-regulated ATPase YchF"/>
    <property type="match status" value="1"/>
</dbReference>
<dbReference type="PROSITE" id="PS51880">
    <property type="entry name" value="TGS"/>
    <property type="match status" value="1"/>
</dbReference>
<protein>
    <recommendedName>
        <fullName evidence="6">Ribosome-binding ATPase YchF</fullName>
    </recommendedName>
</protein>
<dbReference type="GO" id="GO:0046872">
    <property type="term" value="F:metal ion binding"/>
    <property type="evidence" value="ECO:0007669"/>
    <property type="project" value="UniProtKB-KW"/>
</dbReference>
<evidence type="ECO:0000259" key="8">
    <source>
        <dbReference type="PROSITE" id="PS51880"/>
    </source>
</evidence>
<dbReference type="GO" id="GO:0005737">
    <property type="term" value="C:cytoplasm"/>
    <property type="evidence" value="ECO:0007669"/>
    <property type="project" value="TreeGrafter"/>
</dbReference>
<dbReference type="InterPro" id="IPR004095">
    <property type="entry name" value="TGS"/>
</dbReference>
<dbReference type="eggNOG" id="COG0012">
    <property type="taxonomic scope" value="Bacteria"/>
</dbReference>
<dbReference type="InterPro" id="IPR031167">
    <property type="entry name" value="G_OBG"/>
</dbReference>
<proteinExistence type="inferred from homology"/>
<dbReference type="PRINTS" id="PR00326">
    <property type="entry name" value="GTP1OBG"/>
</dbReference>
<dbReference type="SUPFAM" id="SSF52540">
    <property type="entry name" value="P-loop containing nucleoside triphosphate hydrolases"/>
    <property type="match status" value="1"/>
</dbReference>
<comment type="similarity">
    <text evidence="6">Belongs to the TRAFAC class OBG-HflX-like GTPase superfamily. OBG GTPase family. YchF/OLA1 subfamily.</text>
</comment>
<evidence type="ECO:0000256" key="3">
    <source>
        <dbReference type="ARBA" id="ARBA00022741"/>
    </source>
</evidence>
<keyword evidence="5" id="KW-0460">Magnesium</keyword>
<keyword evidence="4 6" id="KW-0067">ATP-binding</keyword>
<evidence type="ECO:0000256" key="1">
    <source>
        <dbReference type="ARBA" id="ARBA00001946"/>
    </source>
</evidence>
<comment type="caution">
    <text evidence="9">The sequence shown here is derived from an EMBL/GenBank/DDBJ whole genome shotgun (WGS) entry which is preliminary data.</text>
</comment>
<dbReference type="GO" id="GO:0016887">
    <property type="term" value="F:ATP hydrolysis activity"/>
    <property type="evidence" value="ECO:0007669"/>
    <property type="project" value="UniProtKB-UniRule"/>
</dbReference>
<dbReference type="FunFam" id="3.10.20.30:FF:000001">
    <property type="entry name" value="Ribosome-binding ATPase YchF"/>
    <property type="match status" value="1"/>
</dbReference>
<dbReference type="InterPro" id="IPR006073">
    <property type="entry name" value="GTP-bd"/>
</dbReference>
<dbReference type="PATRIC" id="fig|1313304.3.peg.753"/>
<dbReference type="GO" id="GO:0005525">
    <property type="term" value="F:GTP binding"/>
    <property type="evidence" value="ECO:0007669"/>
    <property type="project" value="InterPro"/>
</dbReference>
<dbReference type="CDD" id="cd01900">
    <property type="entry name" value="YchF"/>
    <property type="match status" value="1"/>
</dbReference>
<dbReference type="Pfam" id="PF01926">
    <property type="entry name" value="MMR_HSR1"/>
    <property type="match status" value="1"/>
</dbReference>
<dbReference type="FunFam" id="1.10.150.300:FF:000001">
    <property type="entry name" value="Ribosome-binding ATPase YchF"/>
    <property type="match status" value="1"/>
</dbReference>
<keyword evidence="3 6" id="KW-0547">Nucleotide-binding</keyword>
<dbReference type="PANTHER" id="PTHR23305:SF18">
    <property type="entry name" value="OBG-TYPE G DOMAIN-CONTAINING PROTEIN"/>
    <property type="match status" value="1"/>
</dbReference>
<dbReference type="PANTHER" id="PTHR23305">
    <property type="entry name" value="OBG GTPASE FAMILY"/>
    <property type="match status" value="1"/>
</dbReference>
<gene>
    <name evidence="6" type="primary">ychF</name>
    <name evidence="9" type="ORF">CALK_0783</name>
</gene>
<dbReference type="Gene3D" id="3.10.20.30">
    <property type="match status" value="1"/>
</dbReference>
<dbReference type="PIRSF" id="PIRSF006641">
    <property type="entry name" value="CHP00092"/>
    <property type="match status" value="1"/>
</dbReference>
<dbReference type="Gene3D" id="3.40.50.300">
    <property type="entry name" value="P-loop containing nucleotide triphosphate hydrolases"/>
    <property type="match status" value="1"/>
</dbReference>
<dbReference type="CDD" id="cd04867">
    <property type="entry name" value="TGS_YchF_OLA1"/>
    <property type="match status" value="1"/>
</dbReference>
<evidence type="ECO:0000256" key="5">
    <source>
        <dbReference type="ARBA" id="ARBA00022842"/>
    </source>
</evidence>
<feature type="domain" description="OBG-type G" evidence="7">
    <location>
        <begin position="3"/>
        <end position="256"/>
    </location>
</feature>
<sequence>MSLSAGIVGLPNVGKSTIFNAISSGKAEAANYPFCTIDPNTGIVAVPDPRLTEIADLVAPQKVIPAYLELVDIAGLVKGASRGEGLGNQFLGHIKSVDAIVHVVRCFDTTDITHVDGSIDPQRDVEIIDMELVLKDMETVEKALPRVEKRVKSGDKLAKQQTETLRAALRHLEEGTPLRRAALEDRGDVLQELHLISAKQVLYVANVDEETLLEDNAHVQKLREIAHADEALCLTLCGKIEEELAELEQEEQEEFLQSLGISEPGLHRLAREIYALLGLHTYFTAGEKEVRAWTIPAKALAPEAAGVIHTDFQKGFIKARVYTLEDLRQYKTEAALKEAGKIRQEGKEYTVQDGDIMEFLFNV</sequence>
<organism evidence="9 10">
    <name type="scientific">Chitinivibrio alkaliphilus ACht1</name>
    <dbReference type="NCBI Taxonomy" id="1313304"/>
    <lineage>
        <taxon>Bacteria</taxon>
        <taxon>Pseudomonadati</taxon>
        <taxon>Fibrobacterota</taxon>
        <taxon>Chitinivibrionia</taxon>
        <taxon>Chitinivibrionales</taxon>
        <taxon>Chitinivibrionaceae</taxon>
        <taxon>Chitinivibrio</taxon>
    </lineage>
</organism>
<dbReference type="GO" id="GO:0043023">
    <property type="term" value="F:ribosomal large subunit binding"/>
    <property type="evidence" value="ECO:0007669"/>
    <property type="project" value="UniProtKB-UniRule"/>
</dbReference>
<comment type="function">
    <text evidence="6">ATPase that binds to both the 70S ribosome and the 50S ribosomal subunit in a nucleotide-independent manner.</text>
</comment>
<evidence type="ECO:0000313" key="9">
    <source>
        <dbReference type="EMBL" id="ERP38764.1"/>
    </source>
</evidence>
<evidence type="ECO:0000256" key="4">
    <source>
        <dbReference type="ARBA" id="ARBA00022840"/>
    </source>
</evidence>
<evidence type="ECO:0000256" key="6">
    <source>
        <dbReference type="HAMAP-Rule" id="MF_00944"/>
    </source>
</evidence>
<keyword evidence="10" id="KW-1185">Reference proteome</keyword>
<dbReference type="Pfam" id="PF06071">
    <property type="entry name" value="YchF-GTPase_C"/>
    <property type="match status" value="1"/>
</dbReference>